<proteinExistence type="predicted"/>
<dbReference type="AlphaFoldDB" id="A0A6A6QQR4"/>
<sequence>MRRHLTVHLTPPMAQPTGAPGELQFPWRSYIHFHNGILFSQSRYHCRYLTVQQRLMSSLALSDRLDNGLPHRGNPASPQHTGCFWNVHAAALCKLQGSSTTEIHPEMRHAAYQEREAEAGPQLSSRPRLTTRFGSLGVGIWDQGDAVRRQDCHTKILNPTSPQKPACSTPQNLCHPPPACVFDAAERSGRLRSIVAATNLAHTNCSHRRRPRPGHATQRAHHAAAPPIAGAWCGARPYRSDVVVKALHRPFASGRRILPCTEASAVFPPAASPATRGPLPLIVRAASLKPSLRRGGKGRC</sequence>
<dbReference type="OrthoDB" id="10519805at2759"/>
<reference evidence="1" key="1">
    <citation type="journal article" date="2020" name="Stud. Mycol.">
        <title>101 Dothideomycetes genomes: a test case for predicting lifestyles and emergence of pathogens.</title>
        <authorList>
            <person name="Haridas S."/>
            <person name="Albert R."/>
            <person name="Binder M."/>
            <person name="Bloem J."/>
            <person name="Labutti K."/>
            <person name="Salamov A."/>
            <person name="Andreopoulos B."/>
            <person name="Baker S."/>
            <person name="Barry K."/>
            <person name="Bills G."/>
            <person name="Bluhm B."/>
            <person name="Cannon C."/>
            <person name="Castanera R."/>
            <person name="Culley D."/>
            <person name="Daum C."/>
            <person name="Ezra D."/>
            <person name="Gonzalez J."/>
            <person name="Henrissat B."/>
            <person name="Kuo A."/>
            <person name="Liang C."/>
            <person name="Lipzen A."/>
            <person name="Lutzoni F."/>
            <person name="Magnuson J."/>
            <person name="Mondo S."/>
            <person name="Nolan M."/>
            <person name="Ohm R."/>
            <person name="Pangilinan J."/>
            <person name="Park H.-J."/>
            <person name="Ramirez L."/>
            <person name="Alfaro M."/>
            <person name="Sun H."/>
            <person name="Tritt A."/>
            <person name="Yoshinaga Y."/>
            <person name="Zwiers L.-H."/>
            <person name="Turgeon B."/>
            <person name="Goodwin S."/>
            <person name="Spatafora J."/>
            <person name="Crous P."/>
            <person name="Grigoriev I."/>
        </authorList>
    </citation>
    <scope>NUCLEOTIDE SEQUENCE</scope>
    <source>
        <strain evidence="1">CBS 269.34</strain>
    </source>
</reference>
<accession>A0A6A6QQR4</accession>
<gene>
    <name evidence="1" type="ORF">BU16DRAFT_589416</name>
</gene>
<keyword evidence="2" id="KW-1185">Reference proteome</keyword>
<dbReference type="Proteomes" id="UP000799750">
    <property type="component" value="Unassembled WGS sequence"/>
</dbReference>
<name>A0A6A6QQR4_9PEZI</name>
<organism evidence="1 2">
    <name type="scientific">Lophium mytilinum</name>
    <dbReference type="NCBI Taxonomy" id="390894"/>
    <lineage>
        <taxon>Eukaryota</taxon>
        <taxon>Fungi</taxon>
        <taxon>Dikarya</taxon>
        <taxon>Ascomycota</taxon>
        <taxon>Pezizomycotina</taxon>
        <taxon>Dothideomycetes</taxon>
        <taxon>Pleosporomycetidae</taxon>
        <taxon>Mytilinidiales</taxon>
        <taxon>Mytilinidiaceae</taxon>
        <taxon>Lophium</taxon>
    </lineage>
</organism>
<protein>
    <submittedName>
        <fullName evidence="1">Uncharacterized protein</fullName>
    </submittedName>
</protein>
<dbReference type="EMBL" id="MU004190">
    <property type="protein sequence ID" value="KAF2494512.1"/>
    <property type="molecule type" value="Genomic_DNA"/>
</dbReference>
<evidence type="ECO:0000313" key="2">
    <source>
        <dbReference type="Proteomes" id="UP000799750"/>
    </source>
</evidence>
<evidence type="ECO:0000313" key="1">
    <source>
        <dbReference type="EMBL" id="KAF2494512.1"/>
    </source>
</evidence>